<feature type="domain" description="CFAP91" evidence="1">
    <location>
        <begin position="1"/>
        <end position="51"/>
    </location>
</feature>
<dbReference type="Pfam" id="PF14738">
    <property type="entry name" value="CFAP91"/>
    <property type="match status" value="1"/>
</dbReference>
<protein>
    <recommendedName>
        <fullName evidence="1">CFAP91 domain-containing protein</fullName>
    </recommendedName>
</protein>
<accession>A0ABD0QD90</accession>
<dbReference type="Proteomes" id="UP001529510">
    <property type="component" value="Unassembled WGS sequence"/>
</dbReference>
<sequence>LQEARLTLLVQLLRQREEKQEEVKMDRLDVSFSQHQQEKEARLKKIRNDYVICEAK</sequence>
<comment type="caution">
    <text evidence="2">The sequence shown here is derived from an EMBL/GenBank/DDBJ whole genome shotgun (WGS) entry which is preliminary data.</text>
</comment>
<evidence type="ECO:0000313" key="2">
    <source>
        <dbReference type="EMBL" id="KAL0183835.1"/>
    </source>
</evidence>
<name>A0ABD0QD90_CIRMR</name>
<proteinExistence type="predicted"/>
<dbReference type="AlphaFoldDB" id="A0ABD0QD90"/>
<feature type="non-terminal residue" evidence="2">
    <location>
        <position position="1"/>
    </location>
</feature>
<dbReference type="EMBL" id="JAMKFB020000009">
    <property type="protein sequence ID" value="KAL0183835.1"/>
    <property type="molecule type" value="Genomic_DNA"/>
</dbReference>
<evidence type="ECO:0000313" key="3">
    <source>
        <dbReference type="Proteomes" id="UP001529510"/>
    </source>
</evidence>
<dbReference type="InterPro" id="IPR032840">
    <property type="entry name" value="CFAP91_dom"/>
</dbReference>
<keyword evidence="3" id="KW-1185">Reference proteome</keyword>
<gene>
    <name evidence="2" type="ORF">M9458_019531</name>
</gene>
<reference evidence="2 3" key="1">
    <citation type="submission" date="2024-05" db="EMBL/GenBank/DDBJ databases">
        <title>Genome sequencing and assembly of Indian major carp, Cirrhinus mrigala (Hamilton, 1822).</title>
        <authorList>
            <person name="Mohindra V."/>
            <person name="Chowdhury L.M."/>
            <person name="Lal K."/>
            <person name="Jena J.K."/>
        </authorList>
    </citation>
    <scope>NUCLEOTIDE SEQUENCE [LARGE SCALE GENOMIC DNA]</scope>
    <source>
        <strain evidence="2">CM1030</strain>
        <tissue evidence="2">Blood</tissue>
    </source>
</reference>
<organism evidence="2 3">
    <name type="scientific">Cirrhinus mrigala</name>
    <name type="common">Mrigala</name>
    <dbReference type="NCBI Taxonomy" id="683832"/>
    <lineage>
        <taxon>Eukaryota</taxon>
        <taxon>Metazoa</taxon>
        <taxon>Chordata</taxon>
        <taxon>Craniata</taxon>
        <taxon>Vertebrata</taxon>
        <taxon>Euteleostomi</taxon>
        <taxon>Actinopterygii</taxon>
        <taxon>Neopterygii</taxon>
        <taxon>Teleostei</taxon>
        <taxon>Ostariophysi</taxon>
        <taxon>Cypriniformes</taxon>
        <taxon>Cyprinidae</taxon>
        <taxon>Labeoninae</taxon>
        <taxon>Labeonini</taxon>
        <taxon>Cirrhinus</taxon>
    </lineage>
</organism>
<feature type="non-terminal residue" evidence="2">
    <location>
        <position position="56"/>
    </location>
</feature>
<evidence type="ECO:0000259" key="1">
    <source>
        <dbReference type="Pfam" id="PF14738"/>
    </source>
</evidence>